<accession>A0A9D1KR83</accession>
<dbReference type="SUPFAM" id="SSF47781">
    <property type="entry name" value="RuvA domain 2-like"/>
    <property type="match status" value="1"/>
</dbReference>
<keyword evidence="4" id="KW-0378">Hydrolase</keyword>
<comment type="caution">
    <text evidence="8">The sequence shown here is derived from an EMBL/GenBank/DDBJ whole genome shotgun (WGS) entry which is preliminary data.</text>
</comment>
<evidence type="ECO:0000256" key="1">
    <source>
        <dbReference type="ARBA" id="ARBA00010243"/>
    </source>
</evidence>
<keyword evidence="6" id="KW-0482">Metalloprotease</keyword>
<feature type="domain" description="MPN" evidence="7">
    <location>
        <begin position="48"/>
        <end position="175"/>
    </location>
</feature>
<dbReference type="Proteomes" id="UP000824165">
    <property type="component" value="Unassembled WGS sequence"/>
</dbReference>
<sequence>MLIQKFGNLESVLSAPVEDLTRVEGIGEKTAYFLRSLGVFSGYLSRHSFINQRMTSHKLSELLTRLFTGCENEHIYLLMLRKNMSLTSVLQLNSGTKNHVPVLMEDVLSAIRSNRATYVIAAHNHPSGELKPSEEDIMLTRILAETLSLINIRLLEHYIVYADEHLGIMEYTGGKIFGNAEL</sequence>
<dbReference type="Gene3D" id="3.40.140.10">
    <property type="entry name" value="Cytidine Deaminase, domain 2"/>
    <property type="match status" value="1"/>
</dbReference>
<evidence type="ECO:0000313" key="9">
    <source>
        <dbReference type="Proteomes" id="UP000824165"/>
    </source>
</evidence>
<keyword evidence="3" id="KW-0479">Metal-binding</keyword>
<gene>
    <name evidence="8" type="ORF">IAA60_05545</name>
</gene>
<dbReference type="GO" id="GO:0046872">
    <property type="term" value="F:metal ion binding"/>
    <property type="evidence" value="ECO:0007669"/>
    <property type="project" value="UniProtKB-KW"/>
</dbReference>
<dbReference type="PROSITE" id="PS50249">
    <property type="entry name" value="MPN"/>
    <property type="match status" value="1"/>
</dbReference>
<dbReference type="SUPFAM" id="SSF102712">
    <property type="entry name" value="JAB1/MPN domain"/>
    <property type="match status" value="1"/>
</dbReference>
<dbReference type="GO" id="GO:0006508">
    <property type="term" value="P:proteolysis"/>
    <property type="evidence" value="ECO:0007669"/>
    <property type="project" value="UniProtKB-KW"/>
</dbReference>
<evidence type="ECO:0000256" key="2">
    <source>
        <dbReference type="ARBA" id="ARBA00022670"/>
    </source>
</evidence>
<dbReference type="InterPro" id="IPR020891">
    <property type="entry name" value="UPF0758_CS"/>
</dbReference>
<keyword evidence="5" id="KW-0862">Zinc</keyword>
<dbReference type="InterPro" id="IPR010994">
    <property type="entry name" value="RuvA_2-like"/>
</dbReference>
<evidence type="ECO:0000256" key="6">
    <source>
        <dbReference type="ARBA" id="ARBA00023049"/>
    </source>
</evidence>
<evidence type="ECO:0000259" key="7">
    <source>
        <dbReference type="PROSITE" id="PS50249"/>
    </source>
</evidence>
<dbReference type="Gene3D" id="1.10.150.20">
    <property type="entry name" value="5' to 3' exonuclease, C-terminal subdomain"/>
    <property type="match status" value="1"/>
</dbReference>
<dbReference type="GO" id="GO:0008237">
    <property type="term" value="F:metallopeptidase activity"/>
    <property type="evidence" value="ECO:0007669"/>
    <property type="project" value="UniProtKB-KW"/>
</dbReference>
<dbReference type="PANTHER" id="PTHR30471:SF3">
    <property type="entry name" value="UPF0758 PROTEIN YEES-RELATED"/>
    <property type="match status" value="1"/>
</dbReference>
<dbReference type="EMBL" id="DVLU01000053">
    <property type="protein sequence ID" value="HIT85352.1"/>
    <property type="molecule type" value="Genomic_DNA"/>
</dbReference>
<name>A0A9D1KR83_9FIRM</name>
<dbReference type="InterPro" id="IPR001405">
    <property type="entry name" value="UPF0758"/>
</dbReference>
<evidence type="ECO:0000256" key="5">
    <source>
        <dbReference type="ARBA" id="ARBA00022833"/>
    </source>
</evidence>
<evidence type="ECO:0000256" key="4">
    <source>
        <dbReference type="ARBA" id="ARBA00022801"/>
    </source>
</evidence>
<evidence type="ECO:0000313" key="8">
    <source>
        <dbReference type="EMBL" id="HIT85352.1"/>
    </source>
</evidence>
<dbReference type="InterPro" id="IPR037518">
    <property type="entry name" value="MPN"/>
</dbReference>
<proteinExistence type="inferred from homology"/>
<dbReference type="PROSITE" id="PS01302">
    <property type="entry name" value="UPF0758"/>
    <property type="match status" value="1"/>
</dbReference>
<keyword evidence="2" id="KW-0645">Protease</keyword>
<dbReference type="Pfam" id="PF04002">
    <property type="entry name" value="RadC"/>
    <property type="match status" value="1"/>
</dbReference>
<reference evidence="8" key="2">
    <citation type="journal article" date="2021" name="PeerJ">
        <title>Extensive microbial diversity within the chicken gut microbiome revealed by metagenomics and culture.</title>
        <authorList>
            <person name="Gilroy R."/>
            <person name="Ravi A."/>
            <person name="Getino M."/>
            <person name="Pursley I."/>
            <person name="Horton D.L."/>
            <person name="Alikhan N.F."/>
            <person name="Baker D."/>
            <person name="Gharbi K."/>
            <person name="Hall N."/>
            <person name="Watson M."/>
            <person name="Adriaenssens E.M."/>
            <person name="Foster-Nyarko E."/>
            <person name="Jarju S."/>
            <person name="Secka A."/>
            <person name="Antonio M."/>
            <person name="Oren A."/>
            <person name="Chaudhuri R.R."/>
            <person name="La Ragione R."/>
            <person name="Hildebrand F."/>
            <person name="Pallen M.J."/>
        </authorList>
    </citation>
    <scope>NUCLEOTIDE SEQUENCE</scope>
    <source>
        <strain evidence="8">CHK181-108</strain>
    </source>
</reference>
<organism evidence="8 9">
    <name type="scientific">Candidatus Ornithomonoglobus intestinigallinarum</name>
    <dbReference type="NCBI Taxonomy" id="2840894"/>
    <lineage>
        <taxon>Bacteria</taxon>
        <taxon>Bacillati</taxon>
        <taxon>Bacillota</taxon>
        <taxon>Clostridia</taxon>
        <taxon>Candidatus Ornithomonoglobus</taxon>
    </lineage>
</organism>
<protein>
    <submittedName>
        <fullName evidence="8">RadC family protein</fullName>
    </submittedName>
</protein>
<comment type="similarity">
    <text evidence="1">Belongs to the UPF0758 family.</text>
</comment>
<dbReference type="InterPro" id="IPR025657">
    <property type="entry name" value="RadC_JAB"/>
</dbReference>
<evidence type="ECO:0000256" key="3">
    <source>
        <dbReference type="ARBA" id="ARBA00022723"/>
    </source>
</evidence>
<dbReference type="AlphaFoldDB" id="A0A9D1KR83"/>
<reference evidence="8" key="1">
    <citation type="submission" date="2020-10" db="EMBL/GenBank/DDBJ databases">
        <authorList>
            <person name="Gilroy R."/>
        </authorList>
    </citation>
    <scope>NUCLEOTIDE SEQUENCE</scope>
    <source>
        <strain evidence="8">CHK181-108</strain>
    </source>
</reference>
<dbReference type="PANTHER" id="PTHR30471">
    <property type="entry name" value="DNA REPAIR PROTEIN RADC"/>
    <property type="match status" value="1"/>
</dbReference>